<keyword evidence="3" id="KW-0804">Transcription</keyword>
<dbReference type="Pfam" id="PF01614">
    <property type="entry name" value="IclR_C"/>
    <property type="match status" value="1"/>
</dbReference>
<dbReference type="SMART" id="SM00346">
    <property type="entry name" value="HTH_ICLR"/>
    <property type="match status" value="1"/>
</dbReference>
<dbReference type="InterPro" id="IPR005471">
    <property type="entry name" value="Tscrpt_reg_IclR_N"/>
</dbReference>
<evidence type="ECO:0000313" key="7">
    <source>
        <dbReference type="Proteomes" id="UP001254813"/>
    </source>
</evidence>
<keyword evidence="1" id="KW-0805">Transcription regulation</keyword>
<evidence type="ECO:0000259" key="4">
    <source>
        <dbReference type="PROSITE" id="PS51077"/>
    </source>
</evidence>
<evidence type="ECO:0000256" key="3">
    <source>
        <dbReference type="ARBA" id="ARBA00023163"/>
    </source>
</evidence>
<dbReference type="SUPFAM" id="SSF55781">
    <property type="entry name" value="GAF domain-like"/>
    <property type="match status" value="1"/>
</dbReference>
<accession>A0ABU2G2C7</accession>
<name>A0ABU2G2C7_9EURY</name>
<dbReference type="PROSITE" id="PS51078">
    <property type="entry name" value="ICLR_ED"/>
    <property type="match status" value="1"/>
</dbReference>
<dbReference type="InterPro" id="IPR014757">
    <property type="entry name" value="Tscrpt_reg_IclR_C"/>
</dbReference>
<dbReference type="PANTHER" id="PTHR30136">
    <property type="entry name" value="HELIX-TURN-HELIX TRANSCRIPTIONAL REGULATOR, ICLR FAMILY"/>
    <property type="match status" value="1"/>
</dbReference>
<protein>
    <submittedName>
        <fullName evidence="6">IclR family transcriptional regulator</fullName>
    </submittedName>
</protein>
<dbReference type="Pfam" id="PF09339">
    <property type="entry name" value="HTH_IclR"/>
    <property type="match status" value="1"/>
</dbReference>
<dbReference type="PANTHER" id="PTHR30136:SF35">
    <property type="entry name" value="HTH-TYPE TRANSCRIPTIONAL REGULATOR RV1719"/>
    <property type="match status" value="1"/>
</dbReference>
<dbReference type="CDD" id="cd00090">
    <property type="entry name" value="HTH_ARSR"/>
    <property type="match status" value="1"/>
</dbReference>
<evidence type="ECO:0000259" key="5">
    <source>
        <dbReference type="PROSITE" id="PS51078"/>
    </source>
</evidence>
<keyword evidence="2" id="KW-0238">DNA-binding</keyword>
<keyword evidence="7" id="KW-1185">Reference proteome</keyword>
<evidence type="ECO:0000256" key="2">
    <source>
        <dbReference type="ARBA" id="ARBA00023125"/>
    </source>
</evidence>
<dbReference type="Gene3D" id="3.30.450.40">
    <property type="match status" value="1"/>
</dbReference>
<dbReference type="InterPro" id="IPR050707">
    <property type="entry name" value="HTH_MetabolicPath_Reg"/>
</dbReference>
<dbReference type="InterPro" id="IPR011991">
    <property type="entry name" value="ArsR-like_HTH"/>
</dbReference>
<dbReference type="InterPro" id="IPR029016">
    <property type="entry name" value="GAF-like_dom_sf"/>
</dbReference>
<evidence type="ECO:0000313" key="6">
    <source>
        <dbReference type="EMBL" id="MDS0294941.1"/>
    </source>
</evidence>
<sequence>MNINNGGRQLRTTMTSLEVIEKLRELDGARVTELAEVLDLSPSTVHAHLSTLAGANYVVKSGDIYHLGLQFLELADYVRNRRNAYRTAESYTDRLARETECRAVFAVEENGRGVYMYTYSGEHAVWKYSTVGKRFYLHQTAVGKAILSRLPEERVIAIIEEWGLPTGTANTITDRSDLLEELKVIRDRGVSFNNEEQLEGVKAVGVPVDGSDGRVAGAFSVASPANRMTEDRFEEEIPKILLGVANEFELENSMS</sequence>
<dbReference type="Proteomes" id="UP001254813">
    <property type="component" value="Unassembled WGS sequence"/>
</dbReference>
<dbReference type="RefSeq" id="WP_310928787.1">
    <property type="nucleotide sequence ID" value="NZ_JAMQOQ010000003.1"/>
</dbReference>
<comment type="caution">
    <text evidence="6">The sequence shown here is derived from an EMBL/GenBank/DDBJ whole genome shotgun (WGS) entry which is preliminary data.</text>
</comment>
<evidence type="ECO:0000256" key="1">
    <source>
        <dbReference type="ARBA" id="ARBA00023015"/>
    </source>
</evidence>
<feature type="domain" description="IclR-ED" evidence="5">
    <location>
        <begin position="70"/>
        <end position="254"/>
    </location>
</feature>
<dbReference type="Gene3D" id="1.10.10.10">
    <property type="entry name" value="Winged helix-like DNA-binding domain superfamily/Winged helix DNA-binding domain"/>
    <property type="match status" value="1"/>
</dbReference>
<dbReference type="InterPro" id="IPR036388">
    <property type="entry name" value="WH-like_DNA-bd_sf"/>
</dbReference>
<feature type="domain" description="HTH iclR-type" evidence="4">
    <location>
        <begin position="10"/>
        <end position="69"/>
    </location>
</feature>
<proteinExistence type="predicted"/>
<reference evidence="6 7" key="1">
    <citation type="submission" date="2022-06" db="EMBL/GenBank/DDBJ databases">
        <title>Halogeometricum sp. a new haloarchaeum isolate from saline soil.</title>
        <authorList>
            <person name="Strakova D."/>
            <person name="Galisteo C."/>
            <person name="Sanchez-Porro C."/>
            <person name="Ventosa A."/>
        </authorList>
    </citation>
    <scope>NUCLEOTIDE SEQUENCE [LARGE SCALE GENOMIC DNA]</scope>
    <source>
        <strain evidence="7">S3BR25-2</strain>
    </source>
</reference>
<organism evidence="6 7">
    <name type="scientific">Halogeometricum luteum</name>
    <dbReference type="NCBI Taxonomy" id="2950537"/>
    <lineage>
        <taxon>Archaea</taxon>
        <taxon>Methanobacteriati</taxon>
        <taxon>Methanobacteriota</taxon>
        <taxon>Stenosarchaea group</taxon>
        <taxon>Halobacteria</taxon>
        <taxon>Halobacteriales</taxon>
        <taxon>Haloferacaceae</taxon>
        <taxon>Halogeometricum</taxon>
    </lineage>
</organism>
<dbReference type="SUPFAM" id="SSF46785">
    <property type="entry name" value="Winged helix' DNA-binding domain"/>
    <property type="match status" value="1"/>
</dbReference>
<dbReference type="EMBL" id="JAMQOQ010000003">
    <property type="protein sequence ID" value="MDS0294941.1"/>
    <property type="molecule type" value="Genomic_DNA"/>
</dbReference>
<dbReference type="InterPro" id="IPR036390">
    <property type="entry name" value="WH_DNA-bd_sf"/>
</dbReference>
<gene>
    <name evidence="6" type="ORF">NDI79_12245</name>
</gene>
<dbReference type="PROSITE" id="PS51077">
    <property type="entry name" value="HTH_ICLR"/>
    <property type="match status" value="1"/>
</dbReference>